<evidence type="ECO:0000313" key="2">
    <source>
        <dbReference type="EMBL" id="AXE80539.1"/>
    </source>
</evidence>
<dbReference type="EMBL" id="CP027306">
    <property type="protein sequence ID" value="AXE80539.1"/>
    <property type="molecule type" value="Genomic_DNA"/>
</dbReference>
<feature type="region of interest" description="Disordered" evidence="1">
    <location>
        <begin position="39"/>
        <end position="65"/>
    </location>
</feature>
<accession>A0A2Z5JJZ3</accession>
<evidence type="ECO:0000313" key="3">
    <source>
        <dbReference type="Proteomes" id="UP000252698"/>
    </source>
</evidence>
<organism evidence="2 3">
    <name type="scientific">Streptomyces atratus</name>
    <dbReference type="NCBI Taxonomy" id="1893"/>
    <lineage>
        <taxon>Bacteria</taxon>
        <taxon>Bacillati</taxon>
        <taxon>Actinomycetota</taxon>
        <taxon>Actinomycetes</taxon>
        <taxon>Kitasatosporales</taxon>
        <taxon>Streptomycetaceae</taxon>
        <taxon>Streptomyces</taxon>
    </lineage>
</organism>
<dbReference type="AlphaFoldDB" id="A0A2Z5JJZ3"/>
<reference evidence="2 3" key="1">
    <citation type="journal article" date="2018" name="Front. Microbiol.">
        <title>Genome Sequencing of Streptomyces atratus SCSIOZH16 and Activation Production of Nocardamine via Metabolic Engineering.</title>
        <authorList>
            <person name="Li Y."/>
            <person name="Zhang C."/>
            <person name="Liu C."/>
            <person name="Ju J."/>
            <person name="Ma J."/>
        </authorList>
    </citation>
    <scope>NUCLEOTIDE SEQUENCE [LARGE SCALE GENOMIC DNA]</scope>
    <source>
        <strain evidence="2 3">SCSIO_ZH16</strain>
    </source>
</reference>
<protein>
    <submittedName>
        <fullName evidence="2">Uncharacterized protein</fullName>
    </submittedName>
</protein>
<dbReference type="KEGG" id="sata:C5746_30270"/>
<proteinExistence type="predicted"/>
<gene>
    <name evidence="2" type="ORF">C5746_30270</name>
</gene>
<dbReference type="Proteomes" id="UP000252698">
    <property type="component" value="Chromosome"/>
</dbReference>
<name>A0A2Z5JJZ3_STRAR</name>
<sequence length="65" mass="7154">MASIFTATFRAATAERTVRTAAQTAIATLRLDTAGVHDAGRSEPLLRRECRAPGGPHRDHRVRER</sequence>
<feature type="compositionally biased region" description="Basic and acidic residues" evidence="1">
    <location>
        <begin position="39"/>
        <end position="51"/>
    </location>
</feature>
<evidence type="ECO:0000256" key="1">
    <source>
        <dbReference type="SAM" id="MobiDB-lite"/>
    </source>
</evidence>